<evidence type="ECO:0000313" key="7">
    <source>
        <dbReference type="Proteomes" id="UP001055115"/>
    </source>
</evidence>
<keyword evidence="2" id="KW-1133">Transmembrane helix</keyword>
<organism evidence="6 7">
    <name type="scientific">Colletotrichum spaethianum</name>
    <dbReference type="NCBI Taxonomy" id="700344"/>
    <lineage>
        <taxon>Eukaryota</taxon>
        <taxon>Fungi</taxon>
        <taxon>Dikarya</taxon>
        <taxon>Ascomycota</taxon>
        <taxon>Pezizomycotina</taxon>
        <taxon>Sordariomycetes</taxon>
        <taxon>Hypocreomycetidae</taxon>
        <taxon>Glomerellales</taxon>
        <taxon>Glomerellaceae</taxon>
        <taxon>Colletotrichum</taxon>
        <taxon>Colletotrichum spaethianum species complex</taxon>
    </lineage>
</organism>
<gene>
    <name evidence="6" type="ORF">ColSpa_09149</name>
</gene>
<evidence type="ECO:0000256" key="5">
    <source>
        <dbReference type="SAM" id="SignalP"/>
    </source>
</evidence>
<evidence type="ECO:0000313" key="6">
    <source>
        <dbReference type="EMBL" id="GKT48968.1"/>
    </source>
</evidence>
<name>A0AA37PB17_9PEZI</name>
<sequence length="171" mass="18684">MATFCFLCIGVVLNFKGDSQWSWMAGVEKRDLKISGLSSTAGDFVQKLRISELAAGARFRKIFILAALCGFTPMLLSPPLTIGFNQNTLDTKMVFSSLSLLVLLTNPLSQIFQALPEIISGLACIGRIQAFLECETRHDFWRVLGDRGSNLKPESSGRATATDAEMSEKSA</sequence>
<keyword evidence="1" id="KW-0812">Transmembrane</keyword>
<keyword evidence="5" id="KW-0732">Signal</keyword>
<evidence type="ECO:0000256" key="1">
    <source>
        <dbReference type="ARBA" id="ARBA00022692"/>
    </source>
</evidence>
<dbReference type="GO" id="GO:0005524">
    <property type="term" value="F:ATP binding"/>
    <property type="evidence" value="ECO:0007669"/>
    <property type="project" value="InterPro"/>
</dbReference>
<keyword evidence="3" id="KW-0472">Membrane</keyword>
<evidence type="ECO:0000256" key="3">
    <source>
        <dbReference type="ARBA" id="ARBA00023136"/>
    </source>
</evidence>
<keyword evidence="7" id="KW-1185">Reference proteome</keyword>
<dbReference type="Proteomes" id="UP001055115">
    <property type="component" value="Unassembled WGS sequence"/>
</dbReference>
<dbReference type="RefSeq" id="XP_049131318.1">
    <property type="nucleotide sequence ID" value="XM_049275361.1"/>
</dbReference>
<reference evidence="6 7" key="1">
    <citation type="submission" date="2022-03" db="EMBL/GenBank/DDBJ databases">
        <title>Genome data of Colletotrichum spp.</title>
        <authorList>
            <person name="Utami Y.D."/>
            <person name="Hiruma K."/>
        </authorList>
    </citation>
    <scope>NUCLEOTIDE SEQUENCE [LARGE SCALE GENOMIC DNA]</scope>
    <source>
        <strain evidence="6 7">MAFF 239500</strain>
    </source>
</reference>
<evidence type="ECO:0000256" key="2">
    <source>
        <dbReference type="ARBA" id="ARBA00022989"/>
    </source>
</evidence>
<protein>
    <submittedName>
        <fullName evidence="6">ABC transporter fum19</fullName>
    </submittedName>
</protein>
<dbReference type="GO" id="GO:0016020">
    <property type="term" value="C:membrane"/>
    <property type="evidence" value="ECO:0007669"/>
    <property type="project" value="InterPro"/>
</dbReference>
<dbReference type="InterPro" id="IPR036640">
    <property type="entry name" value="ABC1_TM_sf"/>
</dbReference>
<dbReference type="AlphaFoldDB" id="A0AA37PB17"/>
<feature type="signal peptide" evidence="5">
    <location>
        <begin position="1"/>
        <end position="19"/>
    </location>
</feature>
<dbReference type="Gene3D" id="1.20.1560.10">
    <property type="entry name" value="ABC transporter type 1, transmembrane domain"/>
    <property type="match status" value="1"/>
</dbReference>
<feature type="chain" id="PRO_5041468250" evidence="5">
    <location>
        <begin position="20"/>
        <end position="171"/>
    </location>
</feature>
<dbReference type="EMBL" id="BQXU01000026">
    <property type="protein sequence ID" value="GKT48968.1"/>
    <property type="molecule type" value="Genomic_DNA"/>
</dbReference>
<accession>A0AA37PB17</accession>
<dbReference type="GeneID" id="73329951"/>
<dbReference type="SUPFAM" id="SSF90123">
    <property type="entry name" value="ABC transporter transmembrane region"/>
    <property type="match status" value="1"/>
</dbReference>
<feature type="region of interest" description="Disordered" evidence="4">
    <location>
        <begin position="151"/>
        <end position="171"/>
    </location>
</feature>
<proteinExistence type="predicted"/>
<comment type="caution">
    <text evidence="6">The sequence shown here is derived from an EMBL/GenBank/DDBJ whole genome shotgun (WGS) entry which is preliminary data.</text>
</comment>
<evidence type="ECO:0000256" key="4">
    <source>
        <dbReference type="SAM" id="MobiDB-lite"/>
    </source>
</evidence>